<comment type="similarity">
    <text evidence="2">Belongs to the OXA1/ALB3/YidC (TC 2.A.9.2) family.</text>
</comment>
<feature type="transmembrane region" description="Helical" evidence="6">
    <location>
        <begin position="20"/>
        <end position="40"/>
    </location>
</feature>
<evidence type="ECO:0000313" key="7">
    <source>
        <dbReference type="EnsemblPlants" id="Kaladp0007s0040.1.v1.1"/>
    </source>
</evidence>
<dbReference type="Pfam" id="PF14559">
    <property type="entry name" value="TPR_19"/>
    <property type="match status" value="1"/>
</dbReference>
<keyword evidence="5 6" id="KW-0472">Membrane</keyword>
<protein>
    <submittedName>
        <fullName evidence="7">Uncharacterized protein</fullName>
    </submittedName>
</protein>
<dbReference type="AlphaFoldDB" id="A0A7N0RAX5"/>
<feature type="transmembrane region" description="Helical" evidence="6">
    <location>
        <begin position="61"/>
        <end position="86"/>
    </location>
</feature>
<dbReference type="Proteomes" id="UP000594263">
    <property type="component" value="Unplaced"/>
</dbReference>
<sequence>MQQGGTLWFENLTDYSHGALGFIFPTVIAGLHFANVQISFEKASARKITGLLDLLASYYKTYLKFLTLPIFVAGFCIPQGSLVYWFTNSSFTVIQQLSLKHPAVRLAMGAPDKKTGAMTLSSESLQLDVPETHLSESQNEQQRTVSAHDLSNEDLLKLSVKYLAEHKRERAIPLLRLALQKDPEYVRASITMGQALLQEGLLADAADYLESAVSKLLVNGHPSEAEKIDLLILASQWAGIALVKQNKKAEGIIHLERIASIDEPDDLKSKAHYFDGLVLLSSAFFDDGRREEAAMHLRKAVAYNPAYQELLDQCEKDDDFVSDLADSRRNG</sequence>
<dbReference type="EnsemblPlants" id="Kaladp0007s0040.1.v1.1">
    <property type="protein sequence ID" value="Kaladp0007s0040.1.v1.1"/>
    <property type="gene ID" value="Kaladp0007s0040.v1.1"/>
</dbReference>
<evidence type="ECO:0000256" key="2">
    <source>
        <dbReference type="ARBA" id="ARBA00010583"/>
    </source>
</evidence>
<dbReference type="GO" id="GO:0032977">
    <property type="term" value="F:membrane insertase activity"/>
    <property type="evidence" value="ECO:0007669"/>
    <property type="project" value="InterPro"/>
</dbReference>
<evidence type="ECO:0000256" key="4">
    <source>
        <dbReference type="ARBA" id="ARBA00022989"/>
    </source>
</evidence>
<evidence type="ECO:0000256" key="3">
    <source>
        <dbReference type="ARBA" id="ARBA00022692"/>
    </source>
</evidence>
<dbReference type="PANTHER" id="PTHR12428:SF65">
    <property type="entry name" value="CYTOCHROME C OXIDASE ASSEMBLY PROTEIN COX18, MITOCHONDRIAL"/>
    <property type="match status" value="1"/>
</dbReference>
<evidence type="ECO:0000313" key="8">
    <source>
        <dbReference type="Proteomes" id="UP000594263"/>
    </source>
</evidence>
<organism evidence="7 8">
    <name type="scientific">Kalanchoe fedtschenkoi</name>
    <name type="common">Lavender scallops</name>
    <name type="synonym">South American air plant</name>
    <dbReference type="NCBI Taxonomy" id="63787"/>
    <lineage>
        <taxon>Eukaryota</taxon>
        <taxon>Viridiplantae</taxon>
        <taxon>Streptophyta</taxon>
        <taxon>Embryophyta</taxon>
        <taxon>Tracheophyta</taxon>
        <taxon>Spermatophyta</taxon>
        <taxon>Magnoliopsida</taxon>
        <taxon>eudicotyledons</taxon>
        <taxon>Gunneridae</taxon>
        <taxon>Pentapetalae</taxon>
        <taxon>Saxifragales</taxon>
        <taxon>Crassulaceae</taxon>
        <taxon>Kalanchoe</taxon>
    </lineage>
</organism>
<dbReference type="PANTHER" id="PTHR12428">
    <property type="entry name" value="OXA1"/>
    <property type="match status" value="1"/>
</dbReference>
<keyword evidence="3 6" id="KW-0812">Transmembrane</keyword>
<proteinExistence type="inferred from homology"/>
<comment type="subcellular location">
    <subcellularLocation>
        <location evidence="1">Membrane</location>
        <topology evidence="1">Multi-pass membrane protein</topology>
    </subcellularLocation>
</comment>
<dbReference type="OMA" id="FPEATVC"/>
<dbReference type="InterPro" id="IPR011990">
    <property type="entry name" value="TPR-like_helical_dom_sf"/>
</dbReference>
<evidence type="ECO:0000256" key="5">
    <source>
        <dbReference type="ARBA" id="ARBA00023136"/>
    </source>
</evidence>
<keyword evidence="4 6" id="KW-1133">Transmembrane helix</keyword>
<dbReference type="Gene3D" id="1.25.40.10">
    <property type="entry name" value="Tetratricopeptide repeat domain"/>
    <property type="match status" value="1"/>
</dbReference>
<dbReference type="Gramene" id="Kaladp0007s0040.1.v1.1">
    <property type="protein sequence ID" value="Kaladp0007s0040.1.v1.1"/>
    <property type="gene ID" value="Kaladp0007s0040.v1.1"/>
</dbReference>
<reference evidence="7" key="1">
    <citation type="submission" date="2021-01" db="UniProtKB">
        <authorList>
            <consortium name="EnsemblPlants"/>
        </authorList>
    </citation>
    <scope>IDENTIFICATION</scope>
</reference>
<accession>A0A7N0RAX5</accession>
<dbReference type="GO" id="GO:0032979">
    <property type="term" value="P:protein insertion into mitochondrial inner membrane from matrix"/>
    <property type="evidence" value="ECO:0007669"/>
    <property type="project" value="TreeGrafter"/>
</dbReference>
<name>A0A7N0RAX5_KALFE</name>
<dbReference type="GO" id="GO:0005743">
    <property type="term" value="C:mitochondrial inner membrane"/>
    <property type="evidence" value="ECO:0007669"/>
    <property type="project" value="TreeGrafter"/>
</dbReference>
<evidence type="ECO:0000256" key="1">
    <source>
        <dbReference type="ARBA" id="ARBA00004141"/>
    </source>
</evidence>
<dbReference type="InterPro" id="IPR001708">
    <property type="entry name" value="YidC/ALB3/OXA1/COX18"/>
</dbReference>
<dbReference type="SUPFAM" id="SSF48452">
    <property type="entry name" value="TPR-like"/>
    <property type="match status" value="1"/>
</dbReference>
<keyword evidence="8" id="KW-1185">Reference proteome</keyword>
<evidence type="ECO:0000256" key="6">
    <source>
        <dbReference type="SAM" id="Phobius"/>
    </source>
</evidence>